<accession>A0A699RXS3</accession>
<feature type="region of interest" description="Disordered" evidence="1">
    <location>
        <begin position="47"/>
        <end position="94"/>
    </location>
</feature>
<organism evidence="2">
    <name type="scientific">Tanacetum cinerariifolium</name>
    <name type="common">Dalmatian daisy</name>
    <name type="synonym">Chrysanthemum cinerariifolium</name>
    <dbReference type="NCBI Taxonomy" id="118510"/>
    <lineage>
        <taxon>Eukaryota</taxon>
        <taxon>Viridiplantae</taxon>
        <taxon>Streptophyta</taxon>
        <taxon>Embryophyta</taxon>
        <taxon>Tracheophyta</taxon>
        <taxon>Spermatophyta</taxon>
        <taxon>Magnoliopsida</taxon>
        <taxon>eudicotyledons</taxon>
        <taxon>Gunneridae</taxon>
        <taxon>Pentapetalae</taxon>
        <taxon>asterids</taxon>
        <taxon>campanulids</taxon>
        <taxon>Asterales</taxon>
        <taxon>Asteraceae</taxon>
        <taxon>Asteroideae</taxon>
        <taxon>Anthemideae</taxon>
        <taxon>Anthemidinae</taxon>
        <taxon>Tanacetum</taxon>
    </lineage>
</organism>
<protein>
    <submittedName>
        <fullName evidence="2">Uncharacterized protein</fullName>
    </submittedName>
</protein>
<feature type="region of interest" description="Disordered" evidence="1">
    <location>
        <begin position="1"/>
        <end position="21"/>
    </location>
</feature>
<comment type="caution">
    <text evidence="2">The sequence shown here is derived from an EMBL/GenBank/DDBJ whole genome shotgun (WGS) entry which is preliminary data.</text>
</comment>
<reference evidence="2" key="1">
    <citation type="journal article" date="2019" name="Sci. Rep.">
        <title>Draft genome of Tanacetum cinerariifolium, the natural source of mosquito coil.</title>
        <authorList>
            <person name="Yamashiro T."/>
            <person name="Shiraishi A."/>
            <person name="Satake H."/>
            <person name="Nakayama K."/>
        </authorList>
    </citation>
    <scope>NUCLEOTIDE SEQUENCE</scope>
</reference>
<name>A0A699RXS3_TANCI</name>
<dbReference type="EMBL" id="BKCJ011113274">
    <property type="protein sequence ID" value="GFC87994.1"/>
    <property type="molecule type" value="Genomic_DNA"/>
</dbReference>
<proteinExistence type="predicted"/>
<feature type="compositionally biased region" description="Basic and acidic residues" evidence="1">
    <location>
        <begin position="72"/>
        <end position="94"/>
    </location>
</feature>
<sequence length="94" mass="10952">VFHKQKQSQIPIVSSLKDKGKSKMIEPEVLIKKKDQMRIDEENAKKLEAKKQKAARLSRAQQDEEANNLVKGKQEKDKIRTKPDKNGKREKAWQ</sequence>
<gene>
    <name evidence="2" type="ORF">Tci_859964</name>
</gene>
<dbReference type="AlphaFoldDB" id="A0A699RXS3"/>
<evidence type="ECO:0000256" key="1">
    <source>
        <dbReference type="SAM" id="MobiDB-lite"/>
    </source>
</evidence>
<evidence type="ECO:0000313" key="2">
    <source>
        <dbReference type="EMBL" id="GFC87994.1"/>
    </source>
</evidence>
<feature type="non-terminal residue" evidence="2">
    <location>
        <position position="1"/>
    </location>
</feature>